<keyword evidence="6 8" id="KW-1133">Transmembrane helix</keyword>
<feature type="transmembrane region" description="Helical" evidence="8">
    <location>
        <begin position="139"/>
        <end position="159"/>
    </location>
</feature>
<comment type="subcellular location">
    <subcellularLocation>
        <location evidence="2">Cell membrane</location>
        <topology evidence="2">Multi-pass membrane protein</topology>
    </subcellularLocation>
</comment>
<dbReference type="Proteomes" id="UP001526201">
    <property type="component" value="Unassembled WGS sequence"/>
</dbReference>
<name>A0ABT3CGY4_9MYCO</name>
<feature type="transmembrane region" description="Helical" evidence="8">
    <location>
        <begin position="347"/>
        <end position="366"/>
    </location>
</feature>
<gene>
    <name evidence="9" type="ORF">H7J73_21625</name>
</gene>
<feature type="transmembrane region" description="Helical" evidence="8">
    <location>
        <begin position="204"/>
        <end position="225"/>
    </location>
</feature>
<dbReference type="PANTHER" id="PTHR42770">
    <property type="entry name" value="AMINO ACID TRANSPORTER-RELATED"/>
    <property type="match status" value="1"/>
</dbReference>
<feature type="transmembrane region" description="Helical" evidence="8">
    <location>
        <begin position="291"/>
        <end position="314"/>
    </location>
</feature>
<dbReference type="RefSeq" id="WP_264069770.1">
    <property type="nucleotide sequence ID" value="NZ_JACKTY010000033.1"/>
</dbReference>
<feature type="transmembrane region" description="Helical" evidence="8">
    <location>
        <begin position="246"/>
        <end position="271"/>
    </location>
</feature>
<proteinExistence type="inferred from homology"/>
<comment type="similarity">
    <text evidence="3">Belongs to the amino acid-polyamine-organocation (APC) superfamily.</text>
</comment>
<dbReference type="Gene3D" id="1.20.1740.10">
    <property type="entry name" value="Amino acid/polyamine transporter I"/>
    <property type="match status" value="1"/>
</dbReference>
<comment type="function">
    <text evidence="1">Probable amino-acid or metabolite transport protein.</text>
</comment>
<evidence type="ECO:0000256" key="4">
    <source>
        <dbReference type="ARBA" id="ARBA00022475"/>
    </source>
</evidence>
<dbReference type="PIRSF" id="PIRSF006060">
    <property type="entry name" value="AA_transporter"/>
    <property type="match status" value="1"/>
</dbReference>
<accession>A0ABT3CGY4</accession>
<protein>
    <submittedName>
        <fullName evidence="9">APC family permease</fullName>
    </submittedName>
</protein>
<evidence type="ECO:0000256" key="3">
    <source>
        <dbReference type="ARBA" id="ARBA00009523"/>
    </source>
</evidence>
<evidence type="ECO:0000313" key="10">
    <source>
        <dbReference type="Proteomes" id="UP001526201"/>
    </source>
</evidence>
<feature type="transmembrane region" description="Helical" evidence="8">
    <location>
        <begin position="55"/>
        <end position="78"/>
    </location>
</feature>
<feature type="transmembrane region" description="Helical" evidence="8">
    <location>
        <begin position="443"/>
        <end position="462"/>
    </location>
</feature>
<keyword evidence="10" id="KW-1185">Reference proteome</keyword>
<evidence type="ECO:0000256" key="7">
    <source>
        <dbReference type="ARBA" id="ARBA00023136"/>
    </source>
</evidence>
<feature type="transmembrane region" description="Helical" evidence="8">
    <location>
        <begin position="27"/>
        <end position="49"/>
    </location>
</feature>
<organism evidence="9 10">
    <name type="scientific">Mycolicibacterium komossense</name>
    <dbReference type="NCBI Taxonomy" id="1779"/>
    <lineage>
        <taxon>Bacteria</taxon>
        <taxon>Bacillati</taxon>
        <taxon>Actinomycetota</taxon>
        <taxon>Actinomycetes</taxon>
        <taxon>Mycobacteriales</taxon>
        <taxon>Mycobacteriaceae</taxon>
        <taxon>Mycolicibacterium</taxon>
    </lineage>
</organism>
<dbReference type="EMBL" id="JACKTY010000033">
    <property type="protein sequence ID" value="MCV7228618.1"/>
    <property type="molecule type" value="Genomic_DNA"/>
</dbReference>
<feature type="transmembrane region" description="Helical" evidence="8">
    <location>
        <begin position="103"/>
        <end position="127"/>
    </location>
</feature>
<evidence type="ECO:0000256" key="1">
    <source>
        <dbReference type="ARBA" id="ARBA00002249"/>
    </source>
</evidence>
<reference evidence="9 10" key="1">
    <citation type="journal article" date="2022" name="BMC Genomics">
        <title>Comparative genome analysis of mycobacteria focusing on tRNA and non-coding RNA.</title>
        <authorList>
            <person name="Behra P.R.K."/>
            <person name="Pettersson B.M.F."/>
            <person name="Ramesh M."/>
            <person name="Das S."/>
            <person name="Dasgupta S."/>
            <person name="Kirsebom L.A."/>
        </authorList>
    </citation>
    <scope>NUCLEOTIDE SEQUENCE [LARGE SCALE GENOMIC DNA]</scope>
    <source>
        <strain evidence="9 10">DSM 44078</strain>
    </source>
</reference>
<comment type="caution">
    <text evidence="9">The sequence shown here is derived from an EMBL/GenBank/DDBJ whole genome shotgun (WGS) entry which is preliminary data.</text>
</comment>
<keyword evidence="4" id="KW-1003">Cell membrane</keyword>
<dbReference type="InterPro" id="IPR002293">
    <property type="entry name" value="AA/rel_permease1"/>
</dbReference>
<evidence type="ECO:0000313" key="9">
    <source>
        <dbReference type="EMBL" id="MCV7228618.1"/>
    </source>
</evidence>
<dbReference type="Pfam" id="PF13520">
    <property type="entry name" value="AA_permease_2"/>
    <property type="match status" value="1"/>
</dbReference>
<evidence type="ECO:0000256" key="6">
    <source>
        <dbReference type="ARBA" id="ARBA00022989"/>
    </source>
</evidence>
<sequence>MAEPLVSGSGASSGHHLKAGAMGVRSIVFMVVATSAPLTAMATAMPLAVGLGNGIGVPGAYLIAALVLALFAIGYAAMSRHVTNAGAFFAYVSVGLGRRMGMAAGLVAVLAYNALVLYVVGLVGYFANEIFASELGLHIPWQFFSFGLLALALVIGIIGVEINARLLGVLLVLETGLLLLVDVATFVTKGPAAYPMDVFSPTQIFSGAVGIGFMFVFTSFIGFEATAIFGEEAKDPRRTVPRATKLAIAFIGIVYLVSSWSLIAASGGSAAPQAAASDPGNFVFNAAGGVLGGWAVHAMSWLLLTSLIAVLFALHGMATRYLMAFGREGVLPRALGRTHRRFQTPHVAACAQAALIAVAVAGYSLAGADPYLDLGNQTAGLGALGVIALMGMTSIAVIGFFARRPDRHWWTHFVAPGLAAIGLFSVCFLIIDNYPLLTGTDSAIVNNLPWLLAVVAVIGFIIGSVRKQRTSLDIFGIGEVAESAVDATTTAPTRSE</sequence>
<feature type="transmembrane region" description="Helical" evidence="8">
    <location>
        <begin position="166"/>
        <end position="184"/>
    </location>
</feature>
<dbReference type="InterPro" id="IPR050367">
    <property type="entry name" value="APC_superfamily"/>
</dbReference>
<evidence type="ECO:0000256" key="8">
    <source>
        <dbReference type="SAM" id="Phobius"/>
    </source>
</evidence>
<feature type="transmembrane region" description="Helical" evidence="8">
    <location>
        <begin position="378"/>
        <end position="402"/>
    </location>
</feature>
<keyword evidence="7 8" id="KW-0472">Membrane</keyword>
<keyword evidence="5 8" id="KW-0812">Transmembrane</keyword>
<dbReference type="PANTHER" id="PTHR42770:SF16">
    <property type="entry name" value="AMINO ACID PERMEASE"/>
    <property type="match status" value="1"/>
</dbReference>
<evidence type="ECO:0000256" key="5">
    <source>
        <dbReference type="ARBA" id="ARBA00022692"/>
    </source>
</evidence>
<feature type="transmembrane region" description="Helical" evidence="8">
    <location>
        <begin position="409"/>
        <end position="431"/>
    </location>
</feature>
<evidence type="ECO:0000256" key="2">
    <source>
        <dbReference type="ARBA" id="ARBA00004651"/>
    </source>
</evidence>